<sequence>MKHVAVFGYNRLSFEAINRLDKNLYQIIVIDQHPAQLELARENGLATADIDFRSDDDLISIGIGTSIDTILCFFDEDSDNVFLTLSARALDKQLNIICIVERAESAEKLMAAGANKIIDPYEICGRKIHDMLKRPDLTDIFDHTVFGQHDLHLAEVTVPPYSYLLNSTASYLQLSAQYNLIMIGLVSKQFSNKLHFVAEDFDQRISAGDILVILGPSRAIRAFKKDVEHETYQN</sequence>
<evidence type="ECO:0000313" key="3">
    <source>
        <dbReference type="Proteomes" id="UP000676649"/>
    </source>
</evidence>
<dbReference type="PANTHER" id="PTHR43833">
    <property type="entry name" value="POTASSIUM CHANNEL PROTEIN 2-RELATED-RELATED"/>
    <property type="match status" value="1"/>
</dbReference>
<dbReference type="Pfam" id="PF02080">
    <property type="entry name" value="TrkA_C"/>
    <property type="match status" value="1"/>
</dbReference>
<keyword evidence="3" id="KW-1185">Reference proteome</keyword>
<dbReference type="GO" id="GO:0008324">
    <property type="term" value="F:monoatomic cation transmembrane transporter activity"/>
    <property type="evidence" value="ECO:0007669"/>
    <property type="project" value="InterPro"/>
</dbReference>
<dbReference type="PANTHER" id="PTHR43833:SF9">
    <property type="entry name" value="POTASSIUM CHANNEL PROTEIN YUGO-RELATED"/>
    <property type="match status" value="1"/>
</dbReference>
<accession>A0A975RA63</accession>
<evidence type="ECO:0000313" key="2">
    <source>
        <dbReference type="EMBL" id="QWF70954.1"/>
    </source>
</evidence>
<feature type="domain" description="RCK C-terminal" evidence="1">
    <location>
        <begin position="141"/>
        <end position="229"/>
    </location>
</feature>
<dbReference type="InterPro" id="IPR050721">
    <property type="entry name" value="Trk_Ktr_HKT_K-transport"/>
</dbReference>
<dbReference type="KEGG" id="mpad:KEF85_00145"/>
<dbReference type="InterPro" id="IPR006037">
    <property type="entry name" value="RCK_C"/>
</dbReference>
<dbReference type="GO" id="GO:0006813">
    <property type="term" value="P:potassium ion transport"/>
    <property type="evidence" value="ECO:0007669"/>
    <property type="project" value="InterPro"/>
</dbReference>
<evidence type="ECO:0000259" key="1">
    <source>
        <dbReference type="PROSITE" id="PS51202"/>
    </source>
</evidence>
<dbReference type="Gene3D" id="3.40.50.720">
    <property type="entry name" value="NAD(P)-binding Rossmann-like Domain"/>
    <property type="match status" value="1"/>
</dbReference>
<name>A0A975RA63_9GAMM</name>
<dbReference type="EMBL" id="CP073754">
    <property type="protein sequence ID" value="QWF70954.1"/>
    <property type="molecule type" value="Genomic_DNA"/>
</dbReference>
<dbReference type="InterPro" id="IPR036721">
    <property type="entry name" value="RCK_C_sf"/>
</dbReference>
<dbReference type="AlphaFoldDB" id="A0A975RA63"/>
<dbReference type="Proteomes" id="UP000676649">
    <property type="component" value="Chromosome"/>
</dbReference>
<dbReference type="SUPFAM" id="SSF116726">
    <property type="entry name" value="TrkA C-terminal domain-like"/>
    <property type="match status" value="1"/>
</dbReference>
<dbReference type="RefSeq" id="WP_215582473.1">
    <property type="nucleotide sequence ID" value="NZ_CP073754.1"/>
</dbReference>
<gene>
    <name evidence="2" type="ORF">KEF85_00145</name>
</gene>
<dbReference type="PROSITE" id="PS51202">
    <property type="entry name" value="RCK_C"/>
    <property type="match status" value="1"/>
</dbReference>
<dbReference type="Pfam" id="PF02254">
    <property type="entry name" value="TrkA_N"/>
    <property type="match status" value="1"/>
</dbReference>
<proteinExistence type="predicted"/>
<protein>
    <submittedName>
        <fullName evidence="2">NAD-binding protein</fullName>
    </submittedName>
</protein>
<reference evidence="2" key="1">
    <citation type="submission" date="2021-04" db="EMBL/GenBank/DDBJ databases">
        <title>Draft genome sequence data of methanotrophic Methylovulum sp. strain S1L and Methylomonas sp. strain S2AM isolated from boreal lake water columns.</title>
        <authorList>
            <person name="Rissanen A.J."/>
            <person name="Mangayil R."/>
            <person name="Svenning M.M."/>
            <person name="Khanongnuch R."/>
        </authorList>
    </citation>
    <scope>NUCLEOTIDE SEQUENCE</scope>
    <source>
        <strain evidence="2">S2AM</strain>
    </source>
</reference>
<dbReference type="SUPFAM" id="SSF51735">
    <property type="entry name" value="NAD(P)-binding Rossmann-fold domains"/>
    <property type="match status" value="1"/>
</dbReference>
<dbReference type="Gene3D" id="3.30.70.1450">
    <property type="entry name" value="Regulator of K+ conductance, C-terminal domain"/>
    <property type="match status" value="1"/>
</dbReference>
<organism evidence="2 3">
    <name type="scientific">Methylomonas paludis</name>
    <dbReference type="NCBI Taxonomy" id="1173101"/>
    <lineage>
        <taxon>Bacteria</taxon>
        <taxon>Pseudomonadati</taxon>
        <taxon>Pseudomonadota</taxon>
        <taxon>Gammaproteobacteria</taxon>
        <taxon>Methylococcales</taxon>
        <taxon>Methylococcaceae</taxon>
        <taxon>Methylomonas</taxon>
    </lineage>
</organism>
<dbReference type="InterPro" id="IPR036291">
    <property type="entry name" value="NAD(P)-bd_dom_sf"/>
</dbReference>
<dbReference type="InterPro" id="IPR003148">
    <property type="entry name" value="RCK_N"/>
</dbReference>